<name>A0A1G6MTI9_9FIRM</name>
<dbReference type="InterPro" id="IPR050793">
    <property type="entry name" value="CMP-NeuNAc_synthase"/>
</dbReference>
<dbReference type="AlphaFoldDB" id="A0A1G6MTI9"/>
<dbReference type="CDD" id="cd02513">
    <property type="entry name" value="CMP-NeuAc_Synthase"/>
    <property type="match status" value="1"/>
</dbReference>
<dbReference type="Gene3D" id="3.90.550.10">
    <property type="entry name" value="Spore Coat Polysaccharide Biosynthesis Protein SpsA, Chain A"/>
    <property type="match status" value="1"/>
</dbReference>
<dbReference type="GO" id="GO:0008781">
    <property type="term" value="F:N-acylneuraminate cytidylyltransferase activity"/>
    <property type="evidence" value="ECO:0007669"/>
    <property type="project" value="TreeGrafter"/>
</dbReference>
<accession>A0A1G6MTI9</accession>
<dbReference type="RefSeq" id="WP_149796764.1">
    <property type="nucleotide sequence ID" value="NZ_FMYT01000009.1"/>
</dbReference>
<dbReference type="PANTHER" id="PTHR21485">
    <property type="entry name" value="HAD SUPERFAMILY MEMBERS CMAS AND KDSC"/>
    <property type="match status" value="1"/>
</dbReference>
<dbReference type="Pfam" id="PF02348">
    <property type="entry name" value="CTP_transf_3"/>
    <property type="match status" value="1"/>
</dbReference>
<sequence length="245" mass="28551">MNILITVCGRAGSKGVKNKNLRDFLGKPLVYYTFQAAKLFKEKNSEYDVDICINSDSDKLLELGNQFGNIETIKRPYELATDESAKIPSIRYSLVKMEERKNKEYDYIIDLDITSPLRKVEDIENALNKTVKNKELDVVFSVVESRRNPYFNMVEKKDGKIKKVKESNYIRRQDAPKVYDMNASIYCYKRDSLLNKIKESPFEGKNDIIIMQDTAVLDIDSEEDFELMEIIGQYYLKNKFKNLKV</sequence>
<dbReference type="SUPFAM" id="SSF53448">
    <property type="entry name" value="Nucleotide-diphospho-sugar transferases"/>
    <property type="match status" value="1"/>
</dbReference>
<proteinExistence type="predicted"/>
<dbReference type="PANTHER" id="PTHR21485:SF6">
    <property type="entry name" value="N-ACYLNEURAMINATE CYTIDYLYLTRANSFERASE-RELATED"/>
    <property type="match status" value="1"/>
</dbReference>
<evidence type="ECO:0000313" key="1">
    <source>
        <dbReference type="EMBL" id="SDC58306.1"/>
    </source>
</evidence>
<dbReference type="Proteomes" id="UP000324896">
    <property type="component" value="Unassembled WGS sequence"/>
</dbReference>
<reference evidence="1 2" key="1">
    <citation type="submission" date="2016-10" db="EMBL/GenBank/DDBJ databases">
        <authorList>
            <person name="Varghese N."/>
            <person name="Submissions S."/>
        </authorList>
    </citation>
    <scope>NUCLEOTIDE SEQUENCE [LARGE SCALE GENOMIC DNA]</scope>
    <source>
        <strain evidence="1 2">WG10</strain>
    </source>
</reference>
<gene>
    <name evidence="1" type="ORF">SAMN04488597_10952</name>
</gene>
<evidence type="ECO:0000313" key="2">
    <source>
        <dbReference type="Proteomes" id="UP000324896"/>
    </source>
</evidence>
<organism evidence="1 2">
    <name type="scientific">Halanaerobium congolense</name>
    <dbReference type="NCBI Taxonomy" id="54121"/>
    <lineage>
        <taxon>Bacteria</taxon>
        <taxon>Bacillati</taxon>
        <taxon>Bacillota</taxon>
        <taxon>Clostridia</taxon>
        <taxon>Halanaerobiales</taxon>
        <taxon>Halanaerobiaceae</taxon>
        <taxon>Halanaerobium</taxon>
    </lineage>
</organism>
<dbReference type="InterPro" id="IPR029044">
    <property type="entry name" value="Nucleotide-diphossugar_trans"/>
</dbReference>
<protein>
    <submittedName>
        <fullName evidence="1">CMP-N,N'-diacetyllegionaminic acid synthase</fullName>
    </submittedName>
</protein>
<dbReference type="EMBL" id="FMYT01000009">
    <property type="protein sequence ID" value="SDC58306.1"/>
    <property type="molecule type" value="Genomic_DNA"/>
</dbReference>
<dbReference type="InterPro" id="IPR003329">
    <property type="entry name" value="Cytidylyl_trans"/>
</dbReference>